<evidence type="ECO:0000256" key="2">
    <source>
        <dbReference type="SAM" id="Phobius"/>
    </source>
</evidence>
<dbReference type="EMBL" id="JAVHNQ010000001">
    <property type="protein sequence ID" value="KAK6359747.1"/>
    <property type="molecule type" value="Genomic_DNA"/>
</dbReference>
<organism evidence="3 4">
    <name type="scientific">Orbilia brochopaga</name>
    <dbReference type="NCBI Taxonomy" id="3140254"/>
    <lineage>
        <taxon>Eukaryota</taxon>
        <taxon>Fungi</taxon>
        <taxon>Dikarya</taxon>
        <taxon>Ascomycota</taxon>
        <taxon>Pezizomycotina</taxon>
        <taxon>Orbiliomycetes</taxon>
        <taxon>Orbiliales</taxon>
        <taxon>Orbiliaceae</taxon>
        <taxon>Orbilia</taxon>
    </lineage>
</organism>
<evidence type="ECO:0000313" key="4">
    <source>
        <dbReference type="Proteomes" id="UP001375240"/>
    </source>
</evidence>
<keyword evidence="2" id="KW-0472">Membrane</keyword>
<dbReference type="PANTHER" id="PTHR37848:SF1">
    <property type="entry name" value="SUN DOMAIN-CONTAINING PROTEIN"/>
    <property type="match status" value="1"/>
</dbReference>
<accession>A0AAV9VE94</accession>
<feature type="compositionally biased region" description="Basic residues" evidence="1">
    <location>
        <begin position="144"/>
        <end position="153"/>
    </location>
</feature>
<feature type="region of interest" description="Disordered" evidence="1">
    <location>
        <begin position="140"/>
        <end position="166"/>
    </location>
</feature>
<name>A0AAV9VE94_9PEZI</name>
<dbReference type="Proteomes" id="UP001375240">
    <property type="component" value="Unassembled WGS sequence"/>
</dbReference>
<keyword evidence="2" id="KW-1133">Transmembrane helix</keyword>
<proteinExistence type="predicted"/>
<protein>
    <submittedName>
        <fullName evidence="3">Uncharacterized protein</fullName>
    </submittedName>
</protein>
<comment type="caution">
    <text evidence="3">The sequence shown here is derived from an EMBL/GenBank/DDBJ whole genome shotgun (WGS) entry which is preliminary data.</text>
</comment>
<feature type="region of interest" description="Disordered" evidence="1">
    <location>
        <begin position="1"/>
        <end position="90"/>
    </location>
</feature>
<sequence length="447" mass="50593">MSGKKGPLGPSADDQTGDLLGLGPSSSTAASNILLVPPADTVFTPTTSQAGDDDLPPGYDEEGTSLLTHPSHSVPPGVTSAIPNEPPPDFTPYVADHIENPTSGQVTSYDPHLNEDGEALYRFLLTQNMNSPRPQVRMRGTHVERHHHHHHHHSDTNSNSSRDSTEQRTVVDFDIIMDFQSLILIESGQQGIMQVVDEDVKAYRGGRFRKRGRTDHALPINTPIMPKTVRDWADDYCANPSICKEFVMEKVCPGYNTEYLKTRLTQLIQSTNYAGDIVISFPTTHNKVKIRPANKLTNLRYNRAVRWFCYLTFLWLITWPVLWFMTHKYNVVRSVWPMSAIGIDGNRRVKMTEEQWFEYWRIAIRRAVLGRRQGRVTEEDLIEIASEAGMQRMPIRTGSSFVDGVLGGAADWLNVVSEQRRAFGWGRSDTRRNWTISWGGDESRWDC</sequence>
<reference evidence="3 4" key="1">
    <citation type="submission" date="2019-10" db="EMBL/GenBank/DDBJ databases">
        <authorList>
            <person name="Palmer J.M."/>
        </authorList>
    </citation>
    <scope>NUCLEOTIDE SEQUENCE [LARGE SCALE GENOMIC DNA]</scope>
    <source>
        <strain evidence="3 4">TWF696</strain>
    </source>
</reference>
<feature type="transmembrane region" description="Helical" evidence="2">
    <location>
        <begin position="304"/>
        <end position="324"/>
    </location>
</feature>
<dbReference type="AlphaFoldDB" id="A0AAV9VE94"/>
<gene>
    <name evidence="3" type="ORF">TWF696_000886</name>
</gene>
<keyword evidence="4" id="KW-1185">Reference proteome</keyword>
<evidence type="ECO:0000313" key="3">
    <source>
        <dbReference type="EMBL" id="KAK6359747.1"/>
    </source>
</evidence>
<evidence type="ECO:0000256" key="1">
    <source>
        <dbReference type="SAM" id="MobiDB-lite"/>
    </source>
</evidence>
<keyword evidence="2" id="KW-0812">Transmembrane</keyword>
<feature type="compositionally biased region" description="Acidic residues" evidence="1">
    <location>
        <begin position="51"/>
        <end position="63"/>
    </location>
</feature>
<dbReference type="PANTHER" id="PTHR37848">
    <property type="entry name" value="EXPRESSED PROTEIN"/>
    <property type="match status" value="1"/>
</dbReference>